<dbReference type="Proteomes" id="UP001583172">
    <property type="component" value="Unassembled WGS sequence"/>
</dbReference>
<evidence type="ECO:0000256" key="1">
    <source>
        <dbReference type="SAM" id="MobiDB-lite"/>
    </source>
</evidence>
<evidence type="ECO:0000313" key="2">
    <source>
        <dbReference type="EMBL" id="KAL1841924.1"/>
    </source>
</evidence>
<dbReference type="EMBL" id="JAZGSY010000059">
    <property type="protein sequence ID" value="KAL1841924.1"/>
    <property type="molecule type" value="Genomic_DNA"/>
</dbReference>
<name>A0ABR3VJF2_HUMIN</name>
<gene>
    <name evidence="2" type="ORF">VTJ49DRAFT_6315</name>
</gene>
<feature type="compositionally biased region" description="Low complexity" evidence="1">
    <location>
        <begin position="198"/>
        <end position="208"/>
    </location>
</feature>
<sequence length="327" mass="36770">MPSSRHDPWMPAPVFLRPSTDRDDAEIDDLNLSKMDDDPFRYFLTPTPSAYTDDEDIDFDMDFDAGIEDTRRHHHASRLFRSISPSSLAGLGRRPSSPPQPLTPPRSPETPELDYDLSGTPDDHEQYEYMYNTSYNQDNSHDPWSRRLKNKFKSSSSSSNHNSDNLLSPPSLPDSFLLSRPSASTSVSRSGRGRGRPPSRSSSSGGNWRRSRGTPGRISPHAWREPSPDVWAIEEEPEAEDEEMQEDVGEASAGPCRHFWYHFYLPQSPMWGFVGGTRVPEVFSPVPLDDEIPEVSTSPQDRAVMMSTATLSNPLRGCNRPHDSYSG</sequence>
<organism evidence="2 3">
    <name type="scientific">Humicola insolens</name>
    <name type="common">Soft-rot fungus</name>
    <dbReference type="NCBI Taxonomy" id="85995"/>
    <lineage>
        <taxon>Eukaryota</taxon>
        <taxon>Fungi</taxon>
        <taxon>Dikarya</taxon>
        <taxon>Ascomycota</taxon>
        <taxon>Pezizomycotina</taxon>
        <taxon>Sordariomycetes</taxon>
        <taxon>Sordariomycetidae</taxon>
        <taxon>Sordariales</taxon>
        <taxon>Chaetomiaceae</taxon>
        <taxon>Mycothermus</taxon>
    </lineage>
</organism>
<evidence type="ECO:0000313" key="3">
    <source>
        <dbReference type="Proteomes" id="UP001583172"/>
    </source>
</evidence>
<comment type="caution">
    <text evidence="2">The sequence shown here is derived from an EMBL/GenBank/DDBJ whole genome shotgun (WGS) entry which is preliminary data.</text>
</comment>
<proteinExistence type="predicted"/>
<keyword evidence="3" id="KW-1185">Reference proteome</keyword>
<feature type="region of interest" description="Disordered" evidence="1">
    <location>
        <begin position="1"/>
        <end position="23"/>
    </location>
</feature>
<protein>
    <submittedName>
        <fullName evidence="2">Uncharacterized protein</fullName>
    </submittedName>
</protein>
<reference evidence="2 3" key="1">
    <citation type="journal article" date="2024" name="Commun. Biol.">
        <title>Comparative genomic analysis of thermophilic fungi reveals convergent evolutionary adaptations and gene losses.</title>
        <authorList>
            <person name="Steindorff A.S."/>
            <person name="Aguilar-Pontes M.V."/>
            <person name="Robinson A.J."/>
            <person name="Andreopoulos B."/>
            <person name="LaButti K."/>
            <person name="Kuo A."/>
            <person name="Mondo S."/>
            <person name="Riley R."/>
            <person name="Otillar R."/>
            <person name="Haridas S."/>
            <person name="Lipzen A."/>
            <person name="Grimwood J."/>
            <person name="Schmutz J."/>
            <person name="Clum A."/>
            <person name="Reid I.D."/>
            <person name="Moisan M.C."/>
            <person name="Butler G."/>
            <person name="Nguyen T.T.M."/>
            <person name="Dewar K."/>
            <person name="Conant G."/>
            <person name="Drula E."/>
            <person name="Henrissat B."/>
            <person name="Hansel C."/>
            <person name="Singer S."/>
            <person name="Hutchinson M.I."/>
            <person name="de Vries R.P."/>
            <person name="Natvig D.O."/>
            <person name="Powell A.J."/>
            <person name="Tsang A."/>
            <person name="Grigoriev I.V."/>
        </authorList>
    </citation>
    <scope>NUCLEOTIDE SEQUENCE [LARGE SCALE GENOMIC DNA]</scope>
    <source>
        <strain evidence="2 3">CBS 620.91</strain>
    </source>
</reference>
<feature type="region of interest" description="Disordered" evidence="1">
    <location>
        <begin position="84"/>
        <end position="230"/>
    </location>
</feature>
<accession>A0ABR3VJF2</accession>
<feature type="compositionally biased region" description="Low complexity" evidence="1">
    <location>
        <begin position="153"/>
        <end position="190"/>
    </location>
</feature>
<feature type="compositionally biased region" description="Pro residues" evidence="1">
    <location>
        <begin position="96"/>
        <end position="108"/>
    </location>
</feature>